<evidence type="ECO:0000313" key="9">
    <source>
        <dbReference type="Proteomes" id="UP000199701"/>
    </source>
</evidence>
<dbReference type="InterPro" id="IPR011006">
    <property type="entry name" value="CheY-like_superfamily"/>
</dbReference>
<dbReference type="Gene3D" id="3.40.1550.10">
    <property type="entry name" value="CheC-like"/>
    <property type="match status" value="1"/>
</dbReference>
<dbReference type="InterPro" id="IPR028051">
    <property type="entry name" value="CheX-like_dom"/>
</dbReference>
<dbReference type="PANTHER" id="PTHR44591:SF14">
    <property type="entry name" value="PROTEIN PILG"/>
    <property type="match status" value="1"/>
</dbReference>
<evidence type="ECO:0000256" key="3">
    <source>
        <dbReference type="ARBA" id="ARBA00022553"/>
    </source>
</evidence>
<dbReference type="SUPFAM" id="SSF52172">
    <property type="entry name" value="CheY-like"/>
    <property type="match status" value="1"/>
</dbReference>
<evidence type="ECO:0000313" key="8">
    <source>
        <dbReference type="EMBL" id="SEW14474.1"/>
    </source>
</evidence>
<dbReference type="EMBL" id="FOJI01000005">
    <property type="protein sequence ID" value="SEW14474.1"/>
    <property type="molecule type" value="Genomic_DNA"/>
</dbReference>
<dbReference type="GO" id="GO:0006935">
    <property type="term" value="P:chemotaxis"/>
    <property type="evidence" value="ECO:0007669"/>
    <property type="project" value="UniProtKB-KW"/>
</dbReference>
<gene>
    <name evidence="8" type="ORF">SAMN05421659_105129</name>
</gene>
<keyword evidence="9" id="KW-1185">Reference proteome</keyword>
<organism evidence="8 9">
    <name type="scientific">[Clostridium] fimetarium</name>
    <dbReference type="NCBI Taxonomy" id="99656"/>
    <lineage>
        <taxon>Bacteria</taxon>
        <taxon>Bacillati</taxon>
        <taxon>Bacillota</taxon>
        <taxon>Clostridia</taxon>
        <taxon>Lachnospirales</taxon>
        <taxon>Lachnospiraceae</taxon>
    </lineage>
</organism>
<dbReference type="OrthoDB" id="9779069at2"/>
<dbReference type="RefSeq" id="WP_092452576.1">
    <property type="nucleotide sequence ID" value="NZ_FOJI01000005.1"/>
</dbReference>
<dbReference type="Proteomes" id="UP000199701">
    <property type="component" value="Unassembled WGS sequence"/>
</dbReference>
<keyword evidence="2" id="KW-0145">Chemotaxis</keyword>
<reference evidence="8 9" key="1">
    <citation type="submission" date="2016-10" db="EMBL/GenBank/DDBJ databases">
        <authorList>
            <person name="de Groot N.N."/>
        </authorList>
    </citation>
    <scope>NUCLEOTIDE SEQUENCE [LARGE SCALE GENOMIC DNA]</scope>
    <source>
        <strain evidence="8 9">DSM 9179</strain>
    </source>
</reference>
<comment type="function">
    <text evidence="5">May play the central regulatory role in sporulation. It may be an element of the effector pathway responsible for the activation of sporulation genes in response to nutritional stress. Spo0A may act in concert with spo0H (a sigma factor) to control the expression of some genes that are critical to the sporulation process.</text>
</comment>
<evidence type="ECO:0000256" key="1">
    <source>
        <dbReference type="ARBA" id="ARBA00018672"/>
    </source>
</evidence>
<keyword evidence="3 6" id="KW-0597">Phosphoprotein</keyword>
<keyword evidence="4" id="KW-0902">Two-component regulatory system</keyword>
<dbReference type="SUPFAM" id="SSF103039">
    <property type="entry name" value="CheC-like"/>
    <property type="match status" value="1"/>
</dbReference>
<dbReference type="STRING" id="99656.SAMN05421659_105129"/>
<dbReference type="SMART" id="SM00448">
    <property type="entry name" value="REC"/>
    <property type="match status" value="1"/>
</dbReference>
<dbReference type="AlphaFoldDB" id="A0A1I0PJ61"/>
<accession>A0A1I0PJ61</accession>
<dbReference type="CDD" id="cd17906">
    <property type="entry name" value="CheX"/>
    <property type="match status" value="1"/>
</dbReference>
<evidence type="ECO:0000256" key="5">
    <source>
        <dbReference type="ARBA" id="ARBA00024867"/>
    </source>
</evidence>
<feature type="modified residue" description="4-aspartylphosphate" evidence="6">
    <location>
        <position position="55"/>
    </location>
</feature>
<dbReference type="Gene3D" id="3.40.50.2300">
    <property type="match status" value="1"/>
</dbReference>
<sequence>MDKIRIVIVDDSPFSIAILRDILEDKGYEVVGEAGTLEEVKEVIKDKRPALVTMDMTLPGTDGFECTRAVHEIDPNIKVIVVSSMMDEEIVNEAKENNVSAYIQKPVDPDELIAAINRVMSSEEIYKLLETDSFPVFKEALLDGVNRMTKTLLTFKDEYSDDKEYISKGMTVIIGIIGKFAGRMVIDLSKETADNMATALLRRAPKNNDEMIGAMAEFANIISGNACSLLNRKDRALGLRVAPPSILHGDNVHISAPSFKTNTAIAETNFGDLLMNVGFTRGEEKWM</sequence>
<protein>
    <recommendedName>
        <fullName evidence="1">Stage 0 sporulation protein A homolog</fullName>
    </recommendedName>
</protein>
<dbReference type="PROSITE" id="PS50110">
    <property type="entry name" value="RESPONSE_REGULATORY"/>
    <property type="match status" value="1"/>
</dbReference>
<dbReference type="GO" id="GO:0000160">
    <property type="term" value="P:phosphorelay signal transduction system"/>
    <property type="evidence" value="ECO:0007669"/>
    <property type="project" value="UniProtKB-KW"/>
</dbReference>
<evidence type="ECO:0000256" key="4">
    <source>
        <dbReference type="ARBA" id="ARBA00023012"/>
    </source>
</evidence>
<name>A0A1I0PJ61_9FIRM</name>
<dbReference type="InterPro" id="IPR050595">
    <property type="entry name" value="Bact_response_regulator"/>
</dbReference>
<proteinExistence type="predicted"/>
<dbReference type="Pfam" id="PF00072">
    <property type="entry name" value="Response_reg"/>
    <property type="match status" value="1"/>
</dbReference>
<feature type="domain" description="Response regulatory" evidence="7">
    <location>
        <begin position="5"/>
        <end position="120"/>
    </location>
</feature>
<evidence type="ECO:0000256" key="6">
    <source>
        <dbReference type="PROSITE-ProRule" id="PRU00169"/>
    </source>
</evidence>
<dbReference type="PANTHER" id="PTHR44591">
    <property type="entry name" value="STRESS RESPONSE REGULATOR PROTEIN 1"/>
    <property type="match status" value="1"/>
</dbReference>
<dbReference type="InterPro" id="IPR028976">
    <property type="entry name" value="CheC-like_sf"/>
</dbReference>
<evidence type="ECO:0000259" key="7">
    <source>
        <dbReference type="PROSITE" id="PS50110"/>
    </source>
</evidence>
<dbReference type="Pfam" id="PF13690">
    <property type="entry name" value="CheX"/>
    <property type="match status" value="1"/>
</dbReference>
<evidence type="ECO:0000256" key="2">
    <source>
        <dbReference type="ARBA" id="ARBA00022500"/>
    </source>
</evidence>
<dbReference type="InterPro" id="IPR001789">
    <property type="entry name" value="Sig_transdc_resp-reg_receiver"/>
</dbReference>